<gene>
    <name evidence="2" type="ORF">G6011_01067</name>
</gene>
<organism evidence="2 3">
    <name type="scientific">Alternaria panax</name>
    <dbReference type="NCBI Taxonomy" id="48097"/>
    <lineage>
        <taxon>Eukaryota</taxon>
        <taxon>Fungi</taxon>
        <taxon>Dikarya</taxon>
        <taxon>Ascomycota</taxon>
        <taxon>Pezizomycotina</taxon>
        <taxon>Dothideomycetes</taxon>
        <taxon>Pleosporomycetidae</taxon>
        <taxon>Pleosporales</taxon>
        <taxon>Pleosporineae</taxon>
        <taxon>Pleosporaceae</taxon>
        <taxon>Alternaria</taxon>
        <taxon>Alternaria sect. Panax</taxon>
    </lineage>
</organism>
<name>A0AAD4IKC1_9PLEO</name>
<evidence type="ECO:0000256" key="1">
    <source>
        <dbReference type="SAM" id="MobiDB-lite"/>
    </source>
</evidence>
<feature type="compositionally biased region" description="Polar residues" evidence="1">
    <location>
        <begin position="64"/>
        <end position="81"/>
    </location>
</feature>
<protein>
    <submittedName>
        <fullName evidence="2">Uncharacterized protein</fullName>
    </submittedName>
</protein>
<feature type="region of interest" description="Disordered" evidence="1">
    <location>
        <begin position="1"/>
        <end position="100"/>
    </location>
</feature>
<reference evidence="2" key="1">
    <citation type="submission" date="2021-07" db="EMBL/GenBank/DDBJ databases">
        <title>Genome Resource of American Ginseng Black Spot Pathogen Alternaria panax.</title>
        <authorList>
            <person name="Qiu C."/>
            <person name="Wang W."/>
            <person name="Liu Z."/>
        </authorList>
    </citation>
    <scope>NUCLEOTIDE SEQUENCE</scope>
    <source>
        <strain evidence="2">BNCC115425</strain>
    </source>
</reference>
<evidence type="ECO:0000313" key="3">
    <source>
        <dbReference type="Proteomes" id="UP001199106"/>
    </source>
</evidence>
<sequence length="301" mass="32899">MNKRTRSESPVQARKRYASTTSISNSKISQCPIPSVTEDTAKTVTSPSSSPEHSPTMRSLPFRSESTLSQLTSDTNNSVLRSHSHERNPPNVSSLKGASIGTPPVVSTFASMVTPRSRTPDIHQGPSRHGTVISPYIANGFHYSTSTCLVNYATAELYPVFKTGDVLIKTDFVTPPRQWQLHSNILARFSSWFTKSLSSLAATATGATWASNTIEEIDGKDLLVQQQLTGEEPIIRDTNNSTLDKITIKTENEDSDSKPSFGITPDHIATIDTYDQIFSACYNIPVLLPTSHIADSLTHSE</sequence>
<dbReference type="Proteomes" id="UP001199106">
    <property type="component" value="Unassembled WGS sequence"/>
</dbReference>
<proteinExistence type="predicted"/>
<evidence type="ECO:0000313" key="2">
    <source>
        <dbReference type="EMBL" id="KAG9195946.1"/>
    </source>
</evidence>
<feature type="compositionally biased region" description="Polar residues" evidence="1">
    <location>
        <begin position="18"/>
        <end position="29"/>
    </location>
</feature>
<accession>A0AAD4IKC1</accession>
<keyword evidence="3" id="KW-1185">Reference proteome</keyword>
<dbReference type="AlphaFoldDB" id="A0AAD4IKC1"/>
<comment type="caution">
    <text evidence="2">The sequence shown here is derived from an EMBL/GenBank/DDBJ whole genome shotgun (WGS) entry which is preliminary data.</text>
</comment>
<dbReference type="EMBL" id="JAANER010000001">
    <property type="protein sequence ID" value="KAG9195946.1"/>
    <property type="molecule type" value="Genomic_DNA"/>
</dbReference>